<proteinExistence type="predicted"/>
<dbReference type="AlphaFoldDB" id="A0A6A3G8M7"/>
<sequence>HDVFGKGQFVQHALVRTEETWL</sequence>
<dbReference type="EMBL" id="QXFU01010734">
    <property type="protein sequence ID" value="KAE8953273.1"/>
    <property type="molecule type" value="Genomic_DNA"/>
</dbReference>
<dbReference type="Proteomes" id="UP000435112">
    <property type="component" value="Unassembled WGS sequence"/>
</dbReference>
<comment type="caution">
    <text evidence="1">The sequence shown here is derived from an EMBL/GenBank/DDBJ whole genome shotgun (WGS) entry which is preliminary data.</text>
</comment>
<evidence type="ECO:0000313" key="2">
    <source>
        <dbReference type="Proteomes" id="UP000435112"/>
    </source>
</evidence>
<evidence type="ECO:0000313" key="1">
    <source>
        <dbReference type="EMBL" id="KAE8953273.1"/>
    </source>
</evidence>
<name>A0A6A3G8M7_9STRA</name>
<gene>
    <name evidence="1" type="ORF">PR002_g32433</name>
</gene>
<feature type="non-terminal residue" evidence="1">
    <location>
        <position position="1"/>
    </location>
</feature>
<accession>A0A6A3G8M7</accession>
<reference evidence="1 2" key="1">
    <citation type="submission" date="2018-09" db="EMBL/GenBank/DDBJ databases">
        <title>Genomic investigation of the strawberry pathogen Phytophthora fragariae indicates pathogenicity is determined by transcriptional variation in three key races.</title>
        <authorList>
            <person name="Adams T.M."/>
            <person name="Armitage A.D."/>
            <person name="Sobczyk M.K."/>
            <person name="Bates H.J."/>
            <person name="Dunwell J.M."/>
            <person name="Nellist C.F."/>
            <person name="Harrison R.J."/>
        </authorList>
    </citation>
    <scope>NUCLEOTIDE SEQUENCE [LARGE SCALE GENOMIC DNA]</scope>
    <source>
        <strain evidence="1 2">SCRP324</strain>
    </source>
</reference>
<organism evidence="1 2">
    <name type="scientific">Phytophthora rubi</name>
    <dbReference type="NCBI Taxonomy" id="129364"/>
    <lineage>
        <taxon>Eukaryota</taxon>
        <taxon>Sar</taxon>
        <taxon>Stramenopiles</taxon>
        <taxon>Oomycota</taxon>
        <taxon>Peronosporomycetes</taxon>
        <taxon>Peronosporales</taxon>
        <taxon>Peronosporaceae</taxon>
        <taxon>Phytophthora</taxon>
    </lineage>
</organism>
<protein>
    <submittedName>
        <fullName evidence="1">Uncharacterized protein</fullName>
    </submittedName>
</protein>